<feature type="compositionally biased region" description="Low complexity" evidence="15">
    <location>
        <begin position="161"/>
        <end position="171"/>
    </location>
</feature>
<evidence type="ECO:0000313" key="18">
    <source>
        <dbReference type="Proteomes" id="UP001139887"/>
    </source>
</evidence>
<feature type="compositionally biased region" description="Low complexity" evidence="15">
    <location>
        <begin position="179"/>
        <end position="191"/>
    </location>
</feature>
<keyword evidence="8" id="KW-0325">Glycoprotein</keyword>
<feature type="compositionally biased region" description="Low complexity" evidence="15">
    <location>
        <begin position="109"/>
        <end position="125"/>
    </location>
</feature>
<feature type="chain" id="PRO_5040780506" description="glucan endo-1,3-beta-D-glucosidase" evidence="16">
    <location>
        <begin position="22"/>
        <end position="469"/>
    </location>
</feature>
<organism evidence="17 18">
    <name type="scientific">Coemansia brasiliensis</name>
    <dbReference type="NCBI Taxonomy" id="2650707"/>
    <lineage>
        <taxon>Eukaryota</taxon>
        <taxon>Fungi</taxon>
        <taxon>Fungi incertae sedis</taxon>
        <taxon>Zoopagomycota</taxon>
        <taxon>Kickxellomycotina</taxon>
        <taxon>Kickxellomycetes</taxon>
        <taxon>Kickxellales</taxon>
        <taxon>Kickxellaceae</taxon>
        <taxon>Coemansia</taxon>
    </lineage>
</organism>
<evidence type="ECO:0000256" key="1">
    <source>
        <dbReference type="ARBA" id="ARBA00000382"/>
    </source>
</evidence>
<evidence type="ECO:0000256" key="16">
    <source>
        <dbReference type="SAM" id="SignalP"/>
    </source>
</evidence>
<dbReference type="AlphaFoldDB" id="A0A9W8IJT5"/>
<evidence type="ECO:0000256" key="3">
    <source>
        <dbReference type="ARBA" id="ARBA00008773"/>
    </source>
</evidence>
<dbReference type="GO" id="GO:0005576">
    <property type="term" value="C:extracellular region"/>
    <property type="evidence" value="ECO:0007669"/>
    <property type="project" value="TreeGrafter"/>
</dbReference>
<comment type="catalytic activity">
    <reaction evidence="1">
        <text>Hydrolysis of (1-&gt;3)-beta-D-glucosidic linkages in (1-&gt;3)-beta-D-glucans.</text>
        <dbReference type="EC" id="3.2.1.39"/>
    </reaction>
</comment>
<keyword evidence="11" id="KW-0624">Polysaccharide degradation</keyword>
<dbReference type="PRINTS" id="PR01217">
    <property type="entry name" value="PRICHEXTENSN"/>
</dbReference>
<evidence type="ECO:0000256" key="11">
    <source>
        <dbReference type="ARBA" id="ARBA00023326"/>
    </source>
</evidence>
<reference evidence="17" key="1">
    <citation type="submission" date="2022-07" db="EMBL/GenBank/DDBJ databases">
        <title>Phylogenomic reconstructions and comparative analyses of Kickxellomycotina fungi.</title>
        <authorList>
            <person name="Reynolds N.K."/>
            <person name="Stajich J.E."/>
            <person name="Barry K."/>
            <person name="Grigoriev I.V."/>
            <person name="Crous P."/>
            <person name="Smith M.E."/>
        </authorList>
    </citation>
    <scope>NUCLEOTIDE SEQUENCE</scope>
    <source>
        <strain evidence="17">NRRL 1566</strain>
    </source>
</reference>
<evidence type="ECO:0000256" key="6">
    <source>
        <dbReference type="ARBA" id="ARBA00022801"/>
    </source>
</evidence>
<name>A0A9W8IJT5_9FUNG</name>
<comment type="function">
    <text evidence="12">Glucanases play a role in cell expansion during growth, in cell-cell fusion during mating, and in spore release during sporulation. This enzyme may be involved in beta-glucan degradation. Active on laminarin and lichenan.</text>
</comment>
<evidence type="ECO:0000256" key="4">
    <source>
        <dbReference type="ARBA" id="ARBA00012780"/>
    </source>
</evidence>
<gene>
    <name evidence="17" type="ORF">IWW36_000465</name>
</gene>
<dbReference type="EMBL" id="JANBUW010000004">
    <property type="protein sequence ID" value="KAJ2852322.1"/>
    <property type="molecule type" value="Genomic_DNA"/>
</dbReference>
<keyword evidence="18" id="KW-1185">Reference proteome</keyword>
<dbReference type="GO" id="GO:0071555">
    <property type="term" value="P:cell wall organization"/>
    <property type="evidence" value="ECO:0007669"/>
    <property type="project" value="UniProtKB-KW"/>
</dbReference>
<protein>
    <recommendedName>
        <fullName evidence="4">glucan endo-1,3-beta-D-glucosidase</fullName>
        <ecNumber evidence="4">3.2.1.39</ecNumber>
    </recommendedName>
    <alternativeName>
        <fullName evidence="14">Endo-1,3-beta-glucanase btgC</fullName>
    </alternativeName>
    <alternativeName>
        <fullName evidence="13">Laminarinase btgC</fullName>
    </alternativeName>
</protein>
<evidence type="ECO:0000256" key="2">
    <source>
        <dbReference type="ARBA" id="ARBA00004401"/>
    </source>
</evidence>
<dbReference type="GO" id="GO:0042973">
    <property type="term" value="F:glucan endo-1,3-beta-D-glucosidase activity"/>
    <property type="evidence" value="ECO:0007669"/>
    <property type="project" value="UniProtKB-EC"/>
</dbReference>
<keyword evidence="9" id="KW-0119">Carbohydrate metabolism</keyword>
<evidence type="ECO:0000256" key="9">
    <source>
        <dbReference type="ARBA" id="ARBA00023277"/>
    </source>
</evidence>
<dbReference type="GO" id="GO:0009986">
    <property type="term" value="C:cell surface"/>
    <property type="evidence" value="ECO:0007669"/>
    <property type="project" value="TreeGrafter"/>
</dbReference>
<comment type="subcellular location">
    <subcellularLocation>
        <location evidence="2">Cell membrane</location>
        <topology evidence="2">Single-pass type II membrane protein</topology>
    </subcellularLocation>
</comment>
<dbReference type="GO" id="GO:0000272">
    <property type="term" value="P:polysaccharide catabolic process"/>
    <property type="evidence" value="ECO:0007669"/>
    <property type="project" value="UniProtKB-KW"/>
</dbReference>
<evidence type="ECO:0000256" key="8">
    <source>
        <dbReference type="ARBA" id="ARBA00023180"/>
    </source>
</evidence>
<evidence type="ECO:0000256" key="13">
    <source>
        <dbReference type="ARBA" id="ARBA00042373"/>
    </source>
</evidence>
<comment type="similarity">
    <text evidence="3">Belongs to the glycosyl hydrolase 17 family.</text>
</comment>
<evidence type="ECO:0000256" key="14">
    <source>
        <dbReference type="ARBA" id="ARBA00043078"/>
    </source>
</evidence>
<dbReference type="Proteomes" id="UP001139887">
    <property type="component" value="Unassembled WGS sequence"/>
</dbReference>
<evidence type="ECO:0000256" key="10">
    <source>
        <dbReference type="ARBA" id="ARBA00023316"/>
    </source>
</evidence>
<dbReference type="SUPFAM" id="SSF51445">
    <property type="entry name" value="(Trans)glycosidases"/>
    <property type="match status" value="1"/>
</dbReference>
<accession>A0A9W8IJT5</accession>
<keyword evidence="6" id="KW-0378">Hydrolase</keyword>
<comment type="caution">
    <text evidence="17">The sequence shown here is derived from an EMBL/GenBank/DDBJ whole genome shotgun (WGS) entry which is preliminary data.</text>
</comment>
<dbReference type="InterPro" id="IPR017853">
    <property type="entry name" value="GH"/>
</dbReference>
<keyword evidence="5" id="KW-1003">Cell membrane</keyword>
<dbReference type="InterPro" id="IPR050732">
    <property type="entry name" value="Beta-glucan_modifiers"/>
</dbReference>
<dbReference type="OrthoDB" id="77201at2759"/>
<evidence type="ECO:0000256" key="15">
    <source>
        <dbReference type="SAM" id="MobiDB-lite"/>
    </source>
</evidence>
<sequence length="469" mass="49438">MRACISSWLLAAIAGSQLVSAAPIAAISGGVGLAGRDNGIAVDYVPASVDWSKVDWSQVNWSAVNWDAVNWQSVFSSRDTIPSPSETTYSSAQDQLDSAVAISAPVSDPAPELPSKAPEPSSAAPEPSPVAPEPSPVVPEPSPAVPKPSSAAPEPSPPAPTTTSKPEYTSSSPPPKPEPSTSAAPEPETPSNSGGSLWGLTYSPYNTDGSCPDLATVSSQLKKIAQVTGNIRLYSTDCSQLRLAVQAIKNNNIGLTIHPGIWVSEGAARMQSDLDEFVSVVKQYGSDIIDGLSVGNEETSKGMSESTLIGYINQARSRLQAEGLGHIPVFTTEQDAHFTSSLASVCDLVQVNIYSVFDSIFTSIDASVKSVIQRADNIRNNVAGGKPVRFGETGWSSAGNTGPSPLSLVNEIAYAQKFKCAAASAGYDYFYFEAKNALWKQGEPDSEQNFGIFSADFVPKFDFGLLNYC</sequence>
<evidence type="ECO:0000256" key="7">
    <source>
        <dbReference type="ARBA" id="ARBA00023136"/>
    </source>
</evidence>
<feature type="signal peptide" evidence="16">
    <location>
        <begin position="1"/>
        <end position="21"/>
    </location>
</feature>
<dbReference type="PANTHER" id="PTHR16631:SF17">
    <property type="entry name" value="GLUCAN ENDO-1,3-BETA-GLUCOSIDASE BTGC"/>
    <property type="match status" value="1"/>
</dbReference>
<feature type="region of interest" description="Disordered" evidence="15">
    <location>
        <begin position="105"/>
        <end position="198"/>
    </location>
</feature>
<keyword evidence="16" id="KW-0732">Signal</keyword>
<dbReference type="PANTHER" id="PTHR16631">
    <property type="entry name" value="GLUCAN 1,3-BETA-GLUCOSIDASE"/>
    <property type="match status" value="1"/>
</dbReference>
<dbReference type="GO" id="GO:0009277">
    <property type="term" value="C:fungal-type cell wall"/>
    <property type="evidence" value="ECO:0007669"/>
    <property type="project" value="TreeGrafter"/>
</dbReference>
<dbReference type="EC" id="3.2.1.39" evidence="4"/>
<dbReference type="GO" id="GO:0005886">
    <property type="term" value="C:plasma membrane"/>
    <property type="evidence" value="ECO:0007669"/>
    <property type="project" value="UniProtKB-SubCell"/>
</dbReference>
<feature type="compositionally biased region" description="Pro residues" evidence="15">
    <location>
        <begin position="126"/>
        <end position="146"/>
    </location>
</feature>
<evidence type="ECO:0000313" key="17">
    <source>
        <dbReference type="EMBL" id="KAJ2852322.1"/>
    </source>
</evidence>
<dbReference type="Gene3D" id="3.20.20.80">
    <property type="entry name" value="Glycosidases"/>
    <property type="match status" value="2"/>
</dbReference>
<evidence type="ECO:0000256" key="12">
    <source>
        <dbReference type="ARBA" id="ARBA00037649"/>
    </source>
</evidence>
<proteinExistence type="inferred from homology"/>
<keyword evidence="7" id="KW-0472">Membrane</keyword>
<evidence type="ECO:0000256" key="5">
    <source>
        <dbReference type="ARBA" id="ARBA00022475"/>
    </source>
</evidence>
<keyword evidence="10" id="KW-0961">Cell wall biogenesis/degradation</keyword>